<reference evidence="3" key="2">
    <citation type="submission" date="2025-09" db="UniProtKB">
        <authorList>
            <consortium name="Ensembl"/>
        </authorList>
    </citation>
    <scope>IDENTIFICATION</scope>
</reference>
<keyword evidence="2" id="KW-0472">Membrane</keyword>
<dbReference type="Proteomes" id="UP000694545">
    <property type="component" value="Unplaced"/>
</dbReference>
<comment type="similarity">
    <text evidence="1">Belongs to the cornifelin family.</text>
</comment>
<dbReference type="InterPro" id="IPR006461">
    <property type="entry name" value="PLAC_motif_containing"/>
</dbReference>
<dbReference type="Pfam" id="PF04749">
    <property type="entry name" value="PLAC8"/>
    <property type="match status" value="1"/>
</dbReference>
<evidence type="ECO:0000313" key="4">
    <source>
        <dbReference type="Proteomes" id="UP000694545"/>
    </source>
</evidence>
<evidence type="ECO:0000313" key="3">
    <source>
        <dbReference type="Ensembl" id="ENSVKKP00000011936.1"/>
    </source>
</evidence>
<keyword evidence="2" id="KW-0812">Transmembrane</keyword>
<accession>A0A8D2JAS3</accession>
<dbReference type="Ensembl" id="ENSVKKT00000012220.1">
    <property type="protein sequence ID" value="ENSVKKP00000011936.1"/>
    <property type="gene ID" value="ENSVKKG00000008301.1"/>
</dbReference>
<evidence type="ECO:0000256" key="2">
    <source>
        <dbReference type="SAM" id="Phobius"/>
    </source>
</evidence>
<feature type="transmembrane region" description="Helical" evidence="2">
    <location>
        <begin position="39"/>
        <end position="65"/>
    </location>
</feature>
<keyword evidence="4" id="KW-1185">Reference proteome</keyword>
<reference evidence="3" key="1">
    <citation type="submission" date="2025-08" db="UniProtKB">
        <authorList>
            <consortium name="Ensembl"/>
        </authorList>
    </citation>
    <scope>IDENTIFICATION</scope>
</reference>
<evidence type="ECO:0000256" key="1">
    <source>
        <dbReference type="ARBA" id="ARBA00009024"/>
    </source>
</evidence>
<keyword evidence="2" id="KW-1133">Transmembrane helix</keyword>
<protein>
    <recommendedName>
        <fullName evidence="5">Cornifelin</fullName>
    </recommendedName>
</protein>
<dbReference type="AlphaFoldDB" id="A0A8D2JAS3"/>
<organism evidence="3 4">
    <name type="scientific">Varanus komodoensis</name>
    <name type="common">Komodo dragon</name>
    <dbReference type="NCBI Taxonomy" id="61221"/>
    <lineage>
        <taxon>Eukaryota</taxon>
        <taxon>Metazoa</taxon>
        <taxon>Chordata</taxon>
        <taxon>Craniata</taxon>
        <taxon>Vertebrata</taxon>
        <taxon>Euteleostomi</taxon>
        <taxon>Lepidosauria</taxon>
        <taxon>Squamata</taxon>
        <taxon>Bifurcata</taxon>
        <taxon>Unidentata</taxon>
        <taxon>Episquamata</taxon>
        <taxon>Toxicofera</taxon>
        <taxon>Anguimorpha</taxon>
        <taxon>Paleoanguimorpha</taxon>
        <taxon>Varanoidea</taxon>
        <taxon>Varanidae</taxon>
        <taxon>Varanus</taxon>
    </lineage>
</organism>
<evidence type="ECO:0008006" key="5">
    <source>
        <dbReference type="Google" id="ProtNLM"/>
    </source>
</evidence>
<name>A0A8D2JAS3_VARKO</name>
<proteinExistence type="inferred from homology"/>
<sequence length="131" mass="14623">MGGILGPHWTGELLLQLFPEAKLLVHLHTTRRLVRPFPLIFFLVMSLLLCVCLPGCVGLCCPSILSCYISHKYEEHCFLGMVPGGMTALRTHMRLSYGIPGTVCSDALSMCLCGWCELCRMAREVHIRSRS</sequence>